<organism evidence="2 3">
    <name type="scientific">Rhizopogon vinicolor AM-OR11-026</name>
    <dbReference type="NCBI Taxonomy" id="1314800"/>
    <lineage>
        <taxon>Eukaryota</taxon>
        <taxon>Fungi</taxon>
        <taxon>Dikarya</taxon>
        <taxon>Basidiomycota</taxon>
        <taxon>Agaricomycotina</taxon>
        <taxon>Agaricomycetes</taxon>
        <taxon>Agaricomycetidae</taxon>
        <taxon>Boletales</taxon>
        <taxon>Suillineae</taxon>
        <taxon>Rhizopogonaceae</taxon>
        <taxon>Rhizopogon</taxon>
    </lineage>
</organism>
<proteinExistence type="predicted"/>
<gene>
    <name evidence="2" type="ORF">K503DRAFT_478601</name>
</gene>
<dbReference type="EMBL" id="KV448675">
    <property type="protein sequence ID" value="OAX33986.1"/>
    <property type="molecule type" value="Genomic_DNA"/>
</dbReference>
<dbReference type="InParanoid" id="A0A1B7MN09"/>
<reference evidence="2 3" key="1">
    <citation type="submission" date="2016-06" db="EMBL/GenBank/DDBJ databases">
        <title>Comparative genomics of the ectomycorrhizal sister species Rhizopogon vinicolor and Rhizopogon vesiculosus (Basidiomycota: Boletales) reveals a divergence of the mating type B locus.</title>
        <authorList>
            <consortium name="DOE Joint Genome Institute"/>
            <person name="Mujic A.B."/>
            <person name="Kuo A."/>
            <person name="Tritt A."/>
            <person name="Lipzen A."/>
            <person name="Chen C."/>
            <person name="Johnson J."/>
            <person name="Sharma A."/>
            <person name="Barry K."/>
            <person name="Grigoriev I.V."/>
            <person name="Spatafora J.W."/>
        </authorList>
    </citation>
    <scope>NUCLEOTIDE SEQUENCE [LARGE SCALE GENOMIC DNA]</scope>
    <source>
        <strain evidence="2 3">AM-OR11-026</strain>
    </source>
</reference>
<feature type="compositionally biased region" description="Basic and acidic residues" evidence="1">
    <location>
        <begin position="138"/>
        <end position="156"/>
    </location>
</feature>
<name>A0A1B7MN09_9AGAM</name>
<evidence type="ECO:0000313" key="2">
    <source>
        <dbReference type="EMBL" id="OAX33986.1"/>
    </source>
</evidence>
<protein>
    <submittedName>
        <fullName evidence="2">Uncharacterized protein</fullName>
    </submittedName>
</protein>
<dbReference type="AlphaFoldDB" id="A0A1B7MN09"/>
<feature type="region of interest" description="Disordered" evidence="1">
    <location>
        <begin position="1"/>
        <end position="29"/>
    </location>
</feature>
<keyword evidence="3" id="KW-1185">Reference proteome</keyword>
<dbReference type="Proteomes" id="UP000092154">
    <property type="component" value="Unassembled WGS sequence"/>
</dbReference>
<accession>A0A1B7MN09</accession>
<evidence type="ECO:0000313" key="3">
    <source>
        <dbReference type="Proteomes" id="UP000092154"/>
    </source>
</evidence>
<feature type="region of interest" description="Disordered" evidence="1">
    <location>
        <begin position="96"/>
        <end position="156"/>
    </location>
</feature>
<sequence>MELGLRSSNERQTCHSTSYSRAATKYRSSRVQRRAQHRARLLPNSLPLHLHLQLPCTRSQQWLTPLPKPVSISRPNLTITYRETFTQPLDNLTRRLSTASSNHGPRATTAELENGASNGRKKSRLLPKQHSPAQFKWNKPDINKKSRLQEATRDREEETQDEWFQLQTLITLALLIFPCIIPATRMPVHYPHECLRTTHVDAYTFITRTNSIPRAHGRMLSLFLRAWTVLTLHGRVIRGRIPSLSLRAWTY</sequence>
<evidence type="ECO:0000256" key="1">
    <source>
        <dbReference type="SAM" id="MobiDB-lite"/>
    </source>
</evidence>